<evidence type="ECO:0000256" key="1">
    <source>
        <dbReference type="SAM" id="Phobius"/>
    </source>
</evidence>
<evidence type="ECO:0000313" key="2">
    <source>
        <dbReference type="EMBL" id="GJS97002.1"/>
    </source>
</evidence>
<keyword evidence="3" id="KW-1185">Reference proteome</keyword>
<reference evidence="2" key="2">
    <citation type="submission" date="2022-01" db="EMBL/GenBank/DDBJ databases">
        <authorList>
            <person name="Yamashiro T."/>
            <person name="Shiraishi A."/>
            <person name="Satake H."/>
            <person name="Nakayama K."/>
        </authorList>
    </citation>
    <scope>NUCLEOTIDE SEQUENCE</scope>
</reference>
<sequence length="420" mass="47822">MSGDKNENTNIVYREVAASLSSYQCPVLNNTNYTLWALRIKKILLANGVCDLVEGISTSKEIDVKKDSSASAYLFQGLPEDLQMQVAGCETTKEIWDSLKSRFLGTEDEIIGKLKTYEERIKFRKGSQEDNSEKLLFRRQGNDRIMNATVEIIARRKDLKKVNYVILTVCALGTFVIVSGVDELKDGCLEAFANKEAELDELRRSRKMHLTFWNKPQLHLEKRMSIDERNHVSKLRLEGILDKVLGASVLKCHRQDEFVDTTSGNNRFHAYVVVVRDGFPPFINLITKADNKLSNPDLRKNGRSILAVPMIPLCSYFPKEAKSSESTSSSSTIKNVTLEPDKQIRTILTDDIFSVFLAICCTLQHPNETLTVILLLDIGLDPNTRGKKWRIQINHVDLLRAHIAFFFNMPIEKKSHQWIQ</sequence>
<evidence type="ECO:0000313" key="3">
    <source>
        <dbReference type="Proteomes" id="UP001151760"/>
    </source>
</evidence>
<name>A0ABQ5A746_9ASTR</name>
<evidence type="ECO:0008006" key="4">
    <source>
        <dbReference type="Google" id="ProtNLM"/>
    </source>
</evidence>
<protein>
    <recommendedName>
        <fullName evidence="4">Zinc finger, CCHC-type</fullName>
    </recommendedName>
</protein>
<gene>
    <name evidence="2" type="ORF">Tco_0803970</name>
</gene>
<comment type="caution">
    <text evidence="2">The sequence shown here is derived from an EMBL/GenBank/DDBJ whole genome shotgun (WGS) entry which is preliminary data.</text>
</comment>
<dbReference type="Proteomes" id="UP001151760">
    <property type="component" value="Unassembled WGS sequence"/>
</dbReference>
<organism evidence="2 3">
    <name type="scientific">Tanacetum coccineum</name>
    <dbReference type="NCBI Taxonomy" id="301880"/>
    <lineage>
        <taxon>Eukaryota</taxon>
        <taxon>Viridiplantae</taxon>
        <taxon>Streptophyta</taxon>
        <taxon>Embryophyta</taxon>
        <taxon>Tracheophyta</taxon>
        <taxon>Spermatophyta</taxon>
        <taxon>Magnoliopsida</taxon>
        <taxon>eudicotyledons</taxon>
        <taxon>Gunneridae</taxon>
        <taxon>Pentapetalae</taxon>
        <taxon>asterids</taxon>
        <taxon>campanulids</taxon>
        <taxon>Asterales</taxon>
        <taxon>Asteraceae</taxon>
        <taxon>Asteroideae</taxon>
        <taxon>Anthemideae</taxon>
        <taxon>Anthemidinae</taxon>
        <taxon>Tanacetum</taxon>
    </lineage>
</organism>
<keyword evidence="1" id="KW-0812">Transmembrane</keyword>
<feature type="transmembrane region" description="Helical" evidence="1">
    <location>
        <begin position="162"/>
        <end position="181"/>
    </location>
</feature>
<dbReference type="Pfam" id="PF14223">
    <property type="entry name" value="Retrotran_gag_2"/>
    <property type="match status" value="1"/>
</dbReference>
<accession>A0ABQ5A746</accession>
<reference evidence="2" key="1">
    <citation type="journal article" date="2022" name="Int. J. Mol. Sci.">
        <title>Draft Genome of Tanacetum Coccineum: Genomic Comparison of Closely Related Tanacetum-Family Plants.</title>
        <authorList>
            <person name="Yamashiro T."/>
            <person name="Shiraishi A."/>
            <person name="Nakayama K."/>
            <person name="Satake H."/>
        </authorList>
    </citation>
    <scope>NUCLEOTIDE SEQUENCE</scope>
</reference>
<proteinExistence type="predicted"/>
<dbReference type="EMBL" id="BQNB010011927">
    <property type="protein sequence ID" value="GJS97002.1"/>
    <property type="molecule type" value="Genomic_DNA"/>
</dbReference>
<keyword evidence="1" id="KW-0472">Membrane</keyword>
<keyword evidence="1" id="KW-1133">Transmembrane helix</keyword>